<gene>
    <name evidence="1" type="ORF">PVAP13_7KG323150</name>
</gene>
<organism evidence="1 2">
    <name type="scientific">Panicum virgatum</name>
    <name type="common">Blackwell switchgrass</name>
    <dbReference type="NCBI Taxonomy" id="38727"/>
    <lineage>
        <taxon>Eukaryota</taxon>
        <taxon>Viridiplantae</taxon>
        <taxon>Streptophyta</taxon>
        <taxon>Embryophyta</taxon>
        <taxon>Tracheophyta</taxon>
        <taxon>Spermatophyta</taxon>
        <taxon>Magnoliopsida</taxon>
        <taxon>Liliopsida</taxon>
        <taxon>Poales</taxon>
        <taxon>Poaceae</taxon>
        <taxon>PACMAD clade</taxon>
        <taxon>Panicoideae</taxon>
        <taxon>Panicodae</taxon>
        <taxon>Paniceae</taxon>
        <taxon>Panicinae</taxon>
        <taxon>Panicum</taxon>
        <taxon>Panicum sect. Hiantes</taxon>
    </lineage>
</organism>
<accession>A0A8T0QJE2</accession>
<dbReference type="EMBL" id="CM029049">
    <property type="protein sequence ID" value="KAG2574340.1"/>
    <property type="molecule type" value="Genomic_DNA"/>
</dbReference>
<comment type="caution">
    <text evidence="1">The sequence shown here is derived from an EMBL/GenBank/DDBJ whole genome shotgun (WGS) entry which is preliminary data.</text>
</comment>
<reference evidence="1" key="1">
    <citation type="submission" date="2020-05" db="EMBL/GenBank/DDBJ databases">
        <title>WGS assembly of Panicum virgatum.</title>
        <authorList>
            <person name="Lovell J.T."/>
            <person name="Jenkins J."/>
            <person name="Shu S."/>
            <person name="Juenger T.E."/>
            <person name="Schmutz J."/>
        </authorList>
    </citation>
    <scope>NUCLEOTIDE SEQUENCE</scope>
    <source>
        <strain evidence="1">AP13</strain>
    </source>
</reference>
<sequence length="86" mass="9461">MTQMQQAQRNLCRMLGLYNDEPEPIEAALHEFIGMFNGPLLLDVSDALNEMFNLNDDGAEAIDNALIGMIGEGNDELLEVVAHEAV</sequence>
<evidence type="ECO:0000313" key="1">
    <source>
        <dbReference type="EMBL" id="KAG2574340.1"/>
    </source>
</evidence>
<dbReference type="AlphaFoldDB" id="A0A8T0QJE2"/>
<evidence type="ECO:0000313" key="2">
    <source>
        <dbReference type="Proteomes" id="UP000823388"/>
    </source>
</evidence>
<proteinExistence type="predicted"/>
<protein>
    <submittedName>
        <fullName evidence="1">Uncharacterized protein</fullName>
    </submittedName>
</protein>
<name>A0A8T0QJE2_PANVG</name>
<dbReference type="Proteomes" id="UP000823388">
    <property type="component" value="Chromosome 7K"/>
</dbReference>
<keyword evidence="2" id="KW-1185">Reference proteome</keyword>